<dbReference type="Gene3D" id="1.20.1250.20">
    <property type="entry name" value="MFS general substrate transporter like domains"/>
    <property type="match status" value="1"/>
</dbReference>
<evidence type="ECO:0000259" key="7">
    <source>
        <dbReference type="PROSITE" id="PS50850"/>
    </source>
</evidence>
<evidence type="ECO:0000313" key="9">
    <source>
        <dbReference type="Proteomes" id="UP000053593"/>
    </source>
</evidence>
<keyword evidence="9" id="KW-1185">Reference proteome</keyword>
<protein>
    <recommendedName>
        <fullName evidence="7">Major facilitator superfamily (MFS) profile domain-containing protein</fullName>
    </recommendedName>
</protein>
<accession>A0A0D0C6C0</accession>
<keyword evidence="4 6" id="KW-0472">Membrane</keyword>
<feature type="transmembrane region" description="Helical" evidence="6">
    <location>
        <begin position="493"/>
        <end position="511"/>
    </location>
</feature>
<dbReference type="HOGENOM" id="CLU_008455_13_3_1"/>
<proteinExistence type="predicted"/>
<feature type="transmembrane region" description="Helical" evidence="6">
    <location>
        <begin position="354"/>
        <end position="377"/>
    </location>
</feature>
<dbReference type="EMBL" id="KN834913">
    <property type="protein sequence ID" value="KIK50273.1"/>
    <property type="molecule type" value="Genomic_DNA"/>
</dbReference>
<evidence type="ECO:0000256" key="5">
    <source>
        <dbReference type="SAM" id="MobiDB-lite"/>
    </source>
</evidence>
<evidence type="ECO:0000256" key="6">
    <source>
        <dbReference type="SAM" id="Phobius"/>
    </source>
</evidence>
<feature type="transmembrane region" description="Helical" evidence="6">
    <location>
        <begin position="309"/>
        <end position="334"/>
    </location>
</feature>
<dbReference type="Proteomes" id="UP000053593">
    <property type="component" value="Unassembled WGS sequence"/>
</dbReference>
<reference evidence="8 9" key="1">
    <citation type="submission" date="2014-04" db="EMBL/GenBank/DDBJ databases">
        <title>Evolutionary Origins and Diversification of the Mycorrhizal Mutualists.</title>
        <authorList>
            <consortium name="DOE Joint Genome Institute"/>
            <consortium name="Mycorrhizal Genomics Consortium"/>
            <person name="Kohler A."/>
            <person name="Kuo A."/>
            <person name="Nagy L.G."/>
            <person name="Floudas D."/>
            <person name="Copeland A."/>
            <person name="Barry K.W."/>
            <person name="Cichocki N."/>
            <person name="Veneault-Fourrey C."/>
            <person name="LaButti K."/>
            <person name="Lindquist E.A."/>
            <person name="Lipzen A."/>
            <person name="Lundell T."/>
            <person name="Morin E."/>
            <person name="Murat C."/>
            <person name="Riley R."/>
            <person name="Ohm R."/>
            <person name="Sun H."/>
            <person name="Tunlid A."/>
            <person name="Henrissat B."/>
            <person name="Grigoriev I.V."/>
            <person name="Hibbett D.S."/>
            <person name="Martin F."/>
        </authorList>
    </citation>
    <scope>NUCLEOTIDE SEQUENCE [LARGE SCALE GENOMIC DNA]</scope>
    <source>
        <strain evidence="8 9">FD-317 M1</strain>
    </source>
</reference>
<evidence type="ECO:0000256" key="2">
    <source>
        <dbReference type="ARBA" id="ARBA00022692"/>
    </source>
</evidence>
<dbReference type="InterPro" id="IPR036259">
    <property type="entry name" value="MFS_trans_sf"/>
</dbReference>
<dbReference type="GO" id="GO:0022857">
    <property type="term" value="F:transmembrane transporter activity"/>
    <property type="evidence" value="ECO:0007669"/>
    <property type="project" value="InterPro"/>
</dbReference>
<feature type="domain" description="Major facilitator superfamily (MFS) profile" evidence="7">
    <location>
        <begin position="49"/>
        <end position="520"/>
    </location>
</feature>
<dbReference type="SUPFAM" id="SSF103473">
    <property type="entry name" value="MFS general substrate transporter"/>
    <property type="match status" value="1"/>
</dbReference>
<dbReference type="PROSITE" id="PS50850">
    <property type="entry name" value="MFS"/>
    <property type="match status" value="1"/>
</dbReference>
<feature type="transmembrane region" description="Helical" evidence="6">
    <location>
        <begin position="398"/>
        <end position="417"/>
    </location>
</feature>
<feature type="transmembrane region" description="Helical" evidence="6">
    <location>
        <begin position="93"/>
        <end position="110"/>
    </location>
</feature>
<dbReference type="InterPro" id="IPR011701">
    <property type="entry name" value="MFS"/>
</dbReference>
<gene>
    <name evidence="8" type="ORF">GYMLUDRAFT_209250</name>
</gene>
<feature type="region of interest" description="Disordered" evidence="5">
    <location>
        <begin position="256"/>
        <end position="275"/>
    </location>
</feature>
<evidence type="ECO:0000313" key="8">
    <source>
        <dbReference type="EMBL" id="KIK50273.1"/>
    </source>
</evidence>
<dbReference type="GO" id="GO:0005886">
    <property type="term" value="C:plasma membrane"/>
    <property type="evidence" value="ECO:0007669"/>
    <property type="project" value="TreeGrafter"/>
</dbReference>
<keyword evidence="2 6" id="KW-0812">Transmembrane</keyword>
<evidence type="ECO:0000256" key="4">
    <source>
        <dbReference type="ARBA" id="ARBA00023136"/>
    </source>
</evidence>
<evidence type="ECO:0000256" key="1">
    <source>
        <dbReference type="ARBA" id="ARBA00004141"/>
    </source>
</evidence>
<comment type="subcellular location">
    <subcellularLocation>
        <location evidence="1">Membrane</location>
        <topology evidence="1">Multi-pass membrane protein</topology>
    </subcellularLocation>
</comment>
<dbReference type="PANTHER" id="PTHR23502:SF30">
    <property type="entry name" value="TRANSPORTER, PUTATIVE (AFU_ORTHOLOGUE AFUA_8G04702)-RELATED"/>
    <property type="match status" value="1"/>
</dbReference>
<feature type="transmembrane region" description="Helical" evidence="6">
    <location>
        <begin position="206"/>
        <end position="225"/>
    </location>
</feature>
<evidence type="ECO:0000256" key="3">
    <source>
        <dbReference type="ARBA" id="ARBA00022989"/>
    </source>
</evidence>
<feature type="transmembrane region" description="Helical" evidence="6">
    <location>
        <begin position="49"/>
        <end position="73"/>
    </location>
</feature>
<dbReference type="OrthoDB" id="5215911at2759"/>
<feature type="transmembrane region" description="Helical" evidence="6">
    <location>
        <begin position="461"/>
        <end position="481"/>
    </location>
</feature>
<name>A0A0D0C6C0_9AGAR</name>
<dbReference type="Pfam" id="PF07690">
    <property type="entry name" value="MFS_1"/>
    <property type="match status" value="1"/>
</dbReference>
<dbReference type="InterPro" id="IPR020846">
    <property type="entry name" value="MFS_dom"/>
</dbReference>
<organism evidence="8 9">
    <name type="scientific">Collybiopsis luxurians FD-317 M1</name>
    <dbReference type="NCBI Taxonomy" id="944289"/>
    <lineage>
        <taxon>Eukaryota</taxon>
        <taxon>Fungi</taxon>
        <taxon>Dikarya</taxon>
        <taxon>Basidiomycota</taxon>
        <taxon>Agaricomycotina</taxon>
        <taxon>Agaricomycetes</taxon>
        <taxon>Agaricomycetidae</taxon>
        <taxon>Agaricales</taxon>
        <taxon>Marasmiineae</taxon>
        <taxon>Omphalotaceae</taxon>
        <taxon>Collybiopsis</taxon>
        <taxon>Collybiopsis luxurians</taxon>
    </lineage>
</organism>
<feature type="transmembrane region" description="Helical" evidence="6">
    <location>
        <begin position="423"/>
        <end position="449"/>
    </location>
</feature>
<dbReference type="PANTHER" id="PTHR23502">
    <property type="entry name" value="MAJOR FACILITATOR SUPERFAMILY"/>
    <property type="match status" value="1"/>
</dbReference>
<sequence length="541" mass="59523">MASPKDVQDGLHVPGTVKQLDITAAQLILVPRPSNDVNDPLNWTRRRKLVATVCLHSYVVAVGIASAAIYSVLTPISDETVMTLDQLNAGTGYMFLFFGLGCLVWQPVACKWGKRPVYLLSLLGTLATCVWVPYTRSNGAWIASKILQGFMGAPIESLAEMTVSDIYFTHERGGHIGLYALMLCGASFIAPLIAGFISDGQGWQWVQYWCAIFCAIAFFICFFFMEETNFNRHSVVSSAEKSAYLNNYKEDVEKTLNANGDSDSRSSSSRNESDINLIGTPKKFWQKLKLFDPEQFAPTSIVDMAIRPLVVLVNFPVVAWAGFFYGSTLVQFNILNATTSLILGGTPYDFAPSMVGLSYVGPILGTIVGSMLTGPIADRYCLWVASRNNGVREPEHRLRLAWIMVVVCPCSLILWGVGASESIHWVGLVFGMGLLACTLAMGASIACSYAIDSYKAISAEAMVVVILVRNCMSFAIGYGITPWITNEGLRNCFIEAAFISLALFSTMIPFLRYGKILRRRSAARYYKFVEEGKRAGIHLDL</sequence>
<keyword evidence="3 6" id="KW-1133">Transmembrane helix</keyword>
<feature type="transmembrane region" description="Helical" evidence="6">
    <location>
        <begin position="176"/>
        <end position="194"/>
    </location>
</feature>
<dbReference type="AlphaFoldDB" id="A0A0D0C6C0"/>